<feature type="binding site" evidence="9">
    <location>
        <position position="134"/>
    </location>
    <ligand>
        <name>orotate</name>
        <dbReference type="ChEBI" id="CHEBI:30839"/>
    </ligand>
</feature>
<dbReference type="GO" id="GO:0046132">
    <property type="term" value="P:pyrimidine ribonucleoside biosynthetic process"/>
    <property type="evidence" value="ECO:0007669"/>
    <property type="project" value="TreeGrafter"/>
</dbReference>
<feature type="binding site" evidence="9">
    <location>
        <position position="111"/>
    </location>
    <ligand>
        <name>5-phospho-alpha-D-ribose 1-diphosphate</name>
        <dbReference type="ChEBI" id="CHEBI:58017"/>
        <note>ligand shared between dimeric partners</note>
    </ligand>
</feature>
<feature type="binding site" description="in other chain" evidence="9">
    <location>
        <position position="30"/>
    </location>
    <ligand>
        <name>5-phospho-alpha-D-ribose 1-diphosphate</name>
        <dbReference type="ChEBI" id="CHEBI:58017"/>
        <note>ligand shared between dimeric partners</note>
    </ligand>
</feature>
<comment type="catalytic activity">
    <reaction evidence="9">
        <text>orotidine 5'-phosphate + diphosphate = orotate + 5-phospho-alpha-D-ribose 1-diphosphate</text>
        <dbReference type="Rhea" id="RHEA:10380"/>
        <dbReference type="ChEBI" id="CHEBI:30839"/>
        <dbReference type="ChEBI" id="CHEBI:33019"/>
        <dbReference type="ChEBI" id="CHEBI:57538"/>
        <dbReference type="ChEBI" id="CHEBI:58017"/>
        <dbReference type="EC" id="2.4.2.10"/>
    </reaction>
</comment>
<comment type="pathway">
    <text evidence="2 9">Pyrimidine metabolism; UMP biosynthesis via de novo pathway; UMP from orotate: step 1/2.</text>
</comment>
<evidence type="ECO:0000256" key="5">
    <source>
        <dbReference type="ARBA" id="ARBA00011971"/>
    </source>
</evidence>
<keyword evidence="6 9" id="KW-0328">Glycosyltransferase</keyword>
<evidence type="ECO:0000256" key="2">
    <source>
        <dbReference type="ARBA" id="ARBA00004889"/>
    </source>
</evidence>
<dbReference type="eggNOG" id="COG0461">
    <property type="taxonomic scope" value="Bacteria"/>
</dbReference>
<comment type="subunit">
    <text evidence="4 9">Homodimer.</text>
</comment>
<feature type="binding site" description="in other chain" evidence="9">
    <location>
        <begin position="130"/>
        <end position="138"/>
    </location>
    <ligand>
        <name>5-phospho-alpha-D-ribose 1-diphosphate</name>
        <dbReference type="ChEBI" id="CHEBI:58017"/>
        <note>ligand shared between dimeric partners</note>
    </ligand>
</feature>
<feature type="binding site" description="in other chain" evidence="9">
    <location>
        <position position="106"/>
    </location>
    <ligand>
        <name>5-phospho-alpha-D-ribose 1-diphosphate</name>
        <dbReference type="ChEBI" id="CHEBI:58017"/>
        <note>ligand shared between dimeric partners</note>
    </ligand>
</feature>
<evidence type="ECO:0000256" key="9">
    <source>
        <dbReference type="HAMAP-Rule" id="MF_01208"/>
    </source>
</evidence>
<evidence type="ECO:0000313" key="12">
    <source>
        <dbReference type="Proteomes" id="UP000011547"/>
    </source>
</evidence>
<dbReference type="GO" id="GO:0006207">
    <property type="term" value="P:'de novo' pyrimidine nucleobase biosynthetic process"/>
    <property type="evidence" value="ECO:0007669"/>
    <property type="project" value="TreeGrafter"/>
</dbReference>
<dbReference type="EC" id="2.4.2.10" evidence="5 9"/>
<dbReference type="GO" id="GO:0000287">
    <property type="term" value="F:magnesium ion binding"/>
    <property type="evidence" value="ECO:0007669"/>
    <property type="project" value="UniProtKB-UniRule"/>
</dbReference>
<dbReference type="Gene3D" id="3.40.50.2020">
    <property type="match status" value="1"/>
</dbReference>
<dbReference type="GO" id="GO:0044205">
    <property type="term" value="P:'de novo' UMP biosynthetic process"/>
    <property type="evidence" value="ECO:0007669"/>
    <property type="project" value="UniProtKB-UniRule"/>
</dbReference>
<dbReference type="InterPro" id="IPR000836">
    <property type="entry name" value="PRTase_dom"/>
</dbReference>
<feature type="binding site" description="in other chain" evidence="9">
    <location>
        <begin position="76"/>
        <end position="77"/>
    </location>
    <ligand>
        <name>5-phospho-alpha-D-ribose 1-diphosphate</name>
        <dbReference type="ChEBI" id="CHEBI:58017"/>
        <note>ligand shared between dimeric partners</note>
    </ligand>
</feature>
<dbReference type="Proteomes" id="UP000011547">
    <property type="component" value="Chromosome"/>
</dbReference>
<evidence type="ECO:0000256" key="8">
    <source>
        <dbReference type="ARBA" id="ARBA00022975"/>
    </source>
</evidence>
<dbReference type="InterPro" id="IPR029057">
    <property type="entry name" value="PRTase-like"/>
</dbReference>
<dbReference type="RefSeq" id="WP_015396630.1">
    <property type="nucleotide sequence ID" value="NC_020294.1"/>
</dbReference>
<dbReference type="GO" id="GO:0005737">
    <property type="term" value="C:cytoplasm"/>
    <property type="evidence" value="ECO:0007669"/>
    <property type="project" value="TreeGrafter"/>
</dbReference>
<dbReference type="AlphaFoldDB" id="M1LVD8"/>
<feature type="binding site" evidence="9">
    <location>
        <position position="109"/>
    </location>
    <ligand>
        <name>5-phospho-alpha-D-ribose 1-diphosphate</name>
        <dbReference type="ChEBI" id="CHEBI:58017"/>
        <note>ligand shared between dimeric partners</note>
    </ligand>
</feature>
<evidence type="ECO:0000256" key="3">
    <source>
        <dbReference type="ARBA" id="ARBA00006340"/>
    </source>
</evidence>
<dbReference type="UniPathway" id="UPA00070">
    <property type="reaction ID" value="UER00119"/>
</dbReference>
<dbReference type="PANTHER" id="PTHR46683:SF1">
    <property type="entry name" value="OROTATE PHOSPHORIBOSYLTRANSFERASE 1-RELATED"/>
    <property type="match status" value="1"/>
</dbReference>
<dbReference type="OrthoDB" id="9779060at2"/>
<keyword evidence="9" id="KW-0460">Magnesium</keyword>
<accession>M1LVD8</accession>
<dbReference type="EMBL" id="CP003803">
    <property type="protein sequence ID" value="AGF47219.1"/>
    <property type="molecule type" value="Genomic_DNA"/>
</dbReference>
<keyword evidence="8 9" id="KW-0665">Pyrimidine biosynthesis</keyword>
<dbReference type="NCBIfam" id="TIGR00336">
    <property type="entry name" value="pyrE"/>
    <property type="match status" value="1"/>
</dbReference>
<dbReference type="Pfam" id="PF00156">
    <property type="entry name" value="Pribosyltran"/>
    <property type="match status" value="1"/>
</dbReference>
<dbReference type="PATRIC" id="fig|1208919.3.peg.664"/>
<reference evidence="11 12" key="1">
    <citation type="journal article" date="2013" name="Genome Biol. Evol.">
        <title>Genome evolution and phylogenomic analysis of candidatus kinetoplastibacterium, the betaproteobacterial endosymbionts of strigomonas and angomonas.</title>
        <authorList>
            <person name="Alves J.M."/>
            <person name="Serrano M.G."/>
            <person name="Maia da Silva F."/>
            <person name="Voegtly L.J."/>
            <person name="Matveyev A.V."/>
            <person name="Teixeira M.M."/>
            <person name="Camargo E.P."/>
            <person name="Buck G.A."/>
        </authorList>
    </citation>
    <scope>NUCLEOTIDE SEQUENCE [LARGE SCALE GENOMIC DNA]</scope>
    <source>
        <strain evidence="11 12">TCC079E</strain>
    </source>
</reference>
<dbReference type="FunFam" id="3.40.50.2020:FF:000008">
    <property type="entry name" value="Orotate phosphoribosyltransferase"/>
    <property type="match status" value="1"/>
</dbReference>
<feature type="binding site" evidence="9">
    <location>
        <begin position="38"/>
        <end position="39"/>
    </location>
    <ligand>
        <name>orotate</name>
        <dbReference type="ChEBI" id="CHEBI:30839"/>
    </ligand>
</feature>
<dbReference type="PANTHER" id="PTHR46683">
    <property type="entry name" value="OROTATE PHOSPHORIBOSYLTRANSFERASE 1-RELATED"/>
    <property type="match status" value="1"/>
</dbReference>
<evidence type="ECO:0000313" key="11">
    <source>
        <dbReference type="EMBL" id="AGF47219.1"/>
    </source>
</evidence>
<keyword evidence="12" id="KW-1185">Reference proteome</keyword>
<feature type="domain" description="Phosphoribosyltransferase" evidence="10">
    <location>
        <begin position="57"/>
        <end position="165"/>
    </location>
</feature>
<comment type="function">
    <text evidence="1 9">Catalyzes the transfer of a ribosyl phosphate group from 5-phosphoribose 1-diphosphate to orotate, leading to the formation of orotidine monophosphate (OMP).</text>
</comment>
<feature type="binding site" evidence="9">
    <location>
        <position position="105"/>
    </location>
    <ligand>
        <name>5-phospho-alpha-D-ribose 1-diphosphate</name>
        <dbReference type="ChEBI" id="CHEBI:58017"/>
        <note>ligand shared between dimeric partners</note>
    </ligand>
</feature>
<evidence type="ECO:0000256" key="4">
    <source>
        <dbReference type="ARBA" id="ARBA00011738"/>
    </source>
</evidence>
<comment type="similarity">
    <text evidence="3 9">Belongs to the purine/pyrimidine phosphoribosyltransferase family. PyrE subfamily.</text>
</comment>
<dbReference type="STRING" id="1208919.CDSE_0107"/>
<proteinExistence type="inferred from homology"/>
<sequence>MFSYKNDSPIDFIRLALSVNALKFGEFETKSGRISPYFFNMGFFNNGFSIRTLGSFYASALIKSNIEFDMLFGPAYKGIPLVISTSTALSFSSNSYKDIPFAFNRKESKDHGEKGSLIGAQLRGKIAILDDVITSGMSIHESIEIIRSEGADPAVIVIALDRMEKSNYSSTYSAAKEISNLYNIPVISIASLKDIFELVQNDKHFIEYRERIKEYRMSYGL</sequence>
<evidence type="ECO:0000256" key="7">
    <source>
        <dbReference type="ARBA" id="ARBA00022679"/>
    </source>
</evidence>
<dbReference type="GO" id="GO:0004588">
    <property type="term" value="F:orotate phosphoribosyltransferase activity"/>
    <property type="evidence" value="ECO:0007669"/>
    <property type="project" value="UniProtKB-UniRule"/>
</dbReference>
<evidence type="ECO:0000256" key="1">
    <source>
        <dbReference type="ARBA" id="ARBA00003769"/>
    </source>
</evidence>
<protein>
    <recommendedName>
        <fullName evidence="5 9">Orotate phosphoribosyltransferase</fullName>
        <shortName evidence="9">OPRT</shortName>
        <shortName evidence="9">OPRTase</shortName>
        <ecNumber evidence="5 9">2.4.2.10</ecNumber>
    </recommendedName>
</protein>
<evidence type="ECO:0000256" key="6">
    <source>
        <dbReference type="ARBA" id="ARBA00022676"/>
    </source>
</evidence>
<gene>
    <name evidence="9" type="primary">pyrE</name>
    <name evidence="11" type="ORF">CDSE_0107</name>
</gene>
<keyword evidence="7 9" id="KW-0808">Transferase</keyword>
<organism evidence="11 12">
    <name type="scientific">Candidatus Kinetoplastidibacterium desouzai TCC079E</name>
    <dbReference type="NCBI Taxonomy" id="1208919"/>
    <lineage>
        <taxon>Bacteria</taxon>
        <taxon>Pseudomonadati</taxon>
        <taxon>Pseudomonadota</taxon>
        <taxon>Betaproteobacteria</taxon>
        <taxon>Candidatus Kinetoplastidibacterium</taxon>
    </lineage>
</organism>
<comment type="cofactor">
    <cofactor evidence="9">
        <name>Mg(2+)</name>
        <dbReference type="ChEBI" id="CHEBI:18420"/>
    </cofactor>
</comment>
<dbReference type="InterPro" id="IPR023031">
    <property type="entry name" value="OPRT"/>
</dbReference>
<dbReference type="HOGENOM" id="CLU_074878_0_1_4"/>
<dbReference type="SUPFAM" id="SSF53271">
    <property type="entry name" value="PRTase-like"/>
    <property type="match status" value="1"/>
</dbReference>
<dbReference type="HAMAP" id="MF_01208">
    <property type="entry name" value="PyrE"/>
    <property type="match status" value="1"/>
</dbReference>
<feature type="binding site" evidence="9">
    <location>
        <position position="162"/>
    </location>
    <ligand>
        <name>orotate</name>
        <dbReference type="ChEBI" id="CHEBI:30839"/>
    </ligand>
</feature>
<evidence type="ECO:0000259" key="10">
    <source>
        <dbReference type="Pfam" id="PF00156"/>
    </source>
</evidence>
<dbReference type="CDD" id="cd06223">
    <property type="entry name" value="PRTases_typeI"/>
    <property type="match status" value="1"/>
</dbReference>
<dbReference type="KEGG" id="kde:CDSE_0107"/>
<name>M1LVD8_9PROT</name>
<dbReference type="InterPro" id="IPR004467">
    <property type="entry name" value="Or_phspho_trans_dom"/>
</dbReference>